<proteinExistence type="predicted"/>
<gene>
    <name evidence="2" type="ORF">HOP40_04935</name>
</gene>
<evidence type="ECO:0000313" key="3">
    <source>
        <dbReference type="Proteomes" id="UP000505377"/>
    </source>
</evidence>
<dbReference type="KEGG" id="pbro:HOP40_04935"/>
<feature type="compositionally biased region" description="Low complexity" evidence="1">
    <location>
        <begin position="183"/>
        <end position="195"/>
    </location>
</feature>
<feature type="compositionally biased region" description="Low complexity" evidence="1">
    <location>
        <begin position="216"/>
        <end position="235"/>
    </location>
</feature>
<accession>A0A6M6JDV6</accession>
<evidence type="ECO:0008006" key="4">
    <source>
        <dbReference type="Google" id="ProtNLM"/>
    </source>
</evidence>
<dbReference type="EMBL" id="CP053564">
    <property type="protein sequence ID" value="QJY45250.1"/>
    <property type="molecule type" value="Genomic_DNA"/>
</dbReference>
<organism evidence="2 3">
    <name type="scientific">Pseudonocardia broussonetiae</name>
    <dbReference type="NCBI Taxonomy" id="2736640"/>
    <lineage>
        <taxon>Bacteria</taxon>
        <taxon>Bacillati</taxon>
        <taxon>Actinomycetota</taxon>
        <taxon>Actinomycetes</taxon>
        <taxon>Pseudonocardiales</taxon>
        <taxon>Pseudonocardiaceae</taxon>
        <taxon>Pseudonocardia</taxon>
    </lineage>
</organism>
<dbReference type="RefSeq" id="WP_172155085.1">
    <property type="nucleotide sequence ID" value="NZ_CP053564.1"/>
</dbReference>
<sequence>MAVQLPTSTDVRKARAQAAQNVSQRAEVARTPLLAVLGAGDYAYTTVTKAVVDARTRAEEAANRAAELPQRLSPEGLRRLVAELRADAEERYTGFAERGEKTWGRIRKQPQVKNAISTIETYTDKLDARVDVLVDDAHDVAEKALSTVTRQTRSTGEKAARATQEFAAETAETVADAAKDASDAVSDAGDDAAAAIHETGDEVAAATRSTTRKAANRTAPKTTTPKATTKPATRRSTNGSASS</sequence>
<name>A0A6M6JDV6_9PSEU</name>
<protein>
    <recommendedName>
        <fullName evidence="4">Heparin binding hemagglutinin HbhA</fullName>
    </recommendedName>
</protein>
<feature type="region of interest" description="Disordered" evidence="1">
    <location>
        <begin position="178"/>
        <end position="243"/>
    </location>
</feature>
<dbReference type="AlphaFoldDB" id="A0A6M6JDV6"/>
<reference evidence="2 3" key="1">
    <citation type="submission" date="2020-05" db="EMBL/GenBank/DDBJ databases">
        <authorList>
            <person name="Mo P."/>
        </authorList>
    </citation>
    <scope>NUCLEOTIDE SEQUENCE [LARGE SCALE GENOMIC DNA]</scope>
    <source>
        <strain evidence="2 3">Gen01</strain>
    </source>
</reference>
<dbReference type="Proteomes" id="UP000505377">
    <property type="component" value="Chromosome"/>
</dbReference>
<evidence type="ECO:0000313" key="2">
    <source>
        <dbReference type="EMBL" id="QJY45250.1"/>
    </source>
</evidence>
<evidence type="ECO:0000256" key="1">
    <source>
        <dbReference type="SAM" id="MobiDB-lite"/>
    </source>
</evidence>
<keyword evidence="3" id="KW-1185">Reference proteome</keyword>